<evidence type="ECO:0000256" key="2">
    <source>
        <dbReference type="ARBA" id="ARBA00022801"/>
    </source>
</evidence>
<dbReference type="PANTHER" id="PTHR43199:SF1">
    <property type="entry name" value="GLUTATHIONE HYDROLASE PROENZYME"/>
    <property type="match status" value="1"/>
</dbReference>
<dbReference type="InterPro" id="IPR043137">
    <property type="entry name" value="GGT_ssub_C"/>
</dbReference>
<dbReference type="GO" id="GO:0016740">
    <property type="term" value="F:transferase activity"/>
    <property type="evidence" value="ECO:0007669"/>
    <property type="project" value="UniProtKB-KW"/>
</dbReference>
<proteinExistence type="predicted"/>
<dbReference type="InterPro" id="IPR051792">
    <property type="entry name" value="GGT_bact"/>
</dbReference>
<protein>
    <recommendedName>
        <fullName evidence="5">Gamma-glutamyltransferase</fullName>
    </recommendedName>
</protein>
<dbReference type="GO" id="GO:0016787">
    <property type="term" value="F:hydrolase activity"/>
    <property type="evidence" value="ECO:0007669"/>
    <property type="project" value="UniProtKB-KW"/>
</dbReference>
<dbReference type="InterPro" id="IPR043138">
    <property type="entry name" value="GGT_lsub"/>
</dbReference>
<accession>A0A382BBT3</accession>
<evidence type="ECO:0000256" key="1">
    <source>
        <dbReference type="ARBA" id="ARBA00022679"/>
    </source>
</evidence>
<dbReference type="Gene3D" id="1.10.246.130">
    <property type="match status" value="1"/>
</dbReference>
<dbReference type="SUPFAM" id="SSF56235">
    <property type="entry name" value="N-terminal nucleophile aminohydrolases (Ntn hydrolases)"/>
    <property type="match status" value="1"/>
</dbReference>
<keyword evidence="1" id="KW-0808">Transferase</keyword>
<dbReference type="Pfam" id="PF01019">
    <property type="entry name" value="G_glu_transpept"/>
    <property type="match status" value="1"/>
</dbReference>
<keyword evidence="3" id="KW-0865">Zymogen</keyword>
<evidence type="ECO:0008006" key="5">
    <source>
        <dbReference type="Google" id="ProtNLM"/>
    </source>
</evidence>
<keyword evidence="2" id="KW-0378">Hydrolase</keyword>
<evidence type="ECO:0000313" key="4">
    <source>
        <dbReference type="EMBL" id="SVB11104.1"/>
    </source>
</evidence>
<dbReference type="PROSITE" id="PS00462">
    <property type="entry name" value="G_GLU_TRANSPEPTIDASE"/>
    <property type="match status" value="1"/>
</dbReference>
<dbReference type="PANTHER" id="PTHR43199">
    <property type="entry name" value="GLUTATHIONE HYDROLASE"/>
    <property type="match status" value="1"/>
</dbReference>
<sequence length="280" mass="30609">VIQILNILEGYDLSKTERYDAEFTHLLAEAMKLAFADRAHFLGDSDFVDVPVNGLISKSYSNKQRSKINTDLVLDLEKHGNPLPYESENTTHFSVLDQDGNAVSITQTVNTSFGSGMIIEGTGIILNSEMDDFSAQPGVPNVYGLVGAEANSIEPQKRPLSSMSPTILSKDGQTFMVIGSPGGPRIITTVVQAIINVIDYGMDIQSAVDAPRIHHQWRPNKLRVEAEYPIDTSTTLLNLGHQIEQKGSWSLAHGITFEVNTGIIYGGADHRNQDSLAIGW</sequence>
<organism evidence="4">
    <name type="scientific">marine metagenome</name>
    <dbReference type="NCBI Taxonomy" id="408172"/>
    <lineage>
        <taxon>unclassified sequences</taxon>
        <taxon>metagenomes</taxon>
        <taxon>ecological metagenomes</taxon>
    </lineage>
</organism>
<feature type="non-terminal residue" evidence="4">
    <location>
        <position position="1"/>
    </location>
</feature>
<name>A0A382BBT3_9ZZZZ</name>
<gene>
    <name evidence="4" type="ORF">METZ01_LOCUS163958</name>
</gene>
<reference evidence="4" key="1">
    <citation type="submission" date="2018-05" db="EMBL/GenBank/DDBJ databases">
        <authorList>
            <person name="Lanie J.A."/>
            <person name="Ng W.-L."/>
            <person name="Kazmierczak K.M."/>
            <person name="Andrzejewski T.M."/>
            <person name="Davidsen T.M."/>
            <person name="Wayne K.J."/>
            <person name="Tettelin H."/>
            <person name="Glass J.I."/>
            <person name="Rusch D."/>
            <person name="Podicherti R."/>
            <person name="Tsui H.-C.T."/>
            <person name="Winkler M.E."/>
        </authorList>
    </citation>
    <scope>NUCLEOTIDE SEQUENCE</scope>
</reference>
<evidence type="ECO:0000256" key="3">
    <source>
        <dbReference type="ARBA" id="ARBA00023145"/>
    </source>
</evidence>
<dbReference type="EMBL" id="UINC01029041">
    <property type="protein sequence ID" value="SVB11104.1"/>
    <property type="molecule type" value="Genomic_DNA"/>
</dbReference>
<dbReference type="InterPro" id="IPR029055">
    <property type="entry name" value="Ntn_hydrolases_N"/>
</dbReference>
<dbReference type="PRINTS" id="PR01210">
    <property type="entry name" value="GGTRANSPTASE"/>
</dbReference>
<dbReference type="Gene3D" id="3.60.20.40">
    <property type="match status" value="1"/>
</dbReference>
<dbReference type="AlphaFoldDB" id="A0A382BBT3"/>
<dbReference type="InterPro" id="IPR055262">
    <property type="entry name" value="GGT_CS"/>
</dbReference>